<dbReference type="Pfam" id="PF00817">
    <property type="entry name" value="IMS"/>
    <property type="match status" value="1"/>
</dbReference>
<dbReference type="GO" id="GO:0005657">
    <property type="term" value="C:replication fork"/>
    <property type="evidence" value="ECO:0007669"/>
    <property type="project" value="UniProtKB-ARBA"/>
</dbReference>
<feature type="domain" description="UmuC" evidence="11">
    <location>
        <begin position="44"/>
        <end position="306"/>
    </location>
</feature>
<dbReference type="GO" id="GO:0009314">
    <property type="term" value="P:response to radiation"/>
    <property type="evidence" value="ECO:0007669"/>
    <property type="project" value="TreeGrafter"/>
</dbReference>
<evidence type="ECO:0000256" key="4">
    <source>
        <dbReference type="ARBA" id="ARBA00022763"/>
    </source>
</evidence>
<evidence type="ECO:0000259" key="11">
    <source>
        <dbReference type="PROSITE" id="PS50173"/>
    </source>
</evidence>
<evidence type="ECO:0000256" key="2">
    <source>
        <dbReference type="ARBA" id="ARBA00022679"/>
    </source>
</evidence>
<dbReference type="AlphaFoldDB" id="A0A3M7F457"/>
<comment type="subcellular location">
    <subcellularLocation>
        <location evidence="1">Nucleus</location>
    </subcellularLocation>
</comment>
<evidence type="ECO:0000256" key="7">
    <source>
        <dbReference type="ARBA" id="ARBA00023204"/>
    </source>
</evidence>
<feature type="compositionally biased region" description="Polar residues" evidence="10">
    <location>
        <begin position="660"/>
        <end position="669"/>
    </location>
</feature>
<keyword evidence="4" id="KW-0227">DNA damage</keyword>
<comment type="caution">
    <text evidence="13">The sequence shown here is derived from an EMBL/GenBank/DDBJ whole genome shotgun (WGS) entry which is preliminary data.</text>
</comment>
<evidence type="ECO:0000259" key="12">
    <source>
        <dbReference type="PROSITE" id="PS51907"/>
    </source>
</evidence>
<evidence type="ECO:0000256" key="8">
    <source>
        <dbReference type="ARBA" id="ARBA00023242"/>
    </source>
</evidence>
<keyword evidence="6" id="KW-0862">Zinc</keyword>
<dbReference type="PANTHER" id="PTHR45873">
    <property type="entry name" value="DNA POLYMERASE ETA"/>
    <property type="match status" value="1"/>
</dbReference>
<dbReference type="PROSITE" id="PS50173">
    <property type="entry name" value="UMUC"/>
    <property type="match status" value="1"/>
</dbReference>
<reference evidence="13 14" key="1">
    <citation type="journal article" date="2018" name="BMC Genomics">
        <title>Genomic evidence for intraspecific hybridization in a clonal and extremely halotolerant yeast.</title>
        <authorList>
            <person name="Gostincar C."/>
            <person name="Stajich J.E."/>
            <person name="Zupancic J."/>
            <person name="Zalar P."/>
            <person name="Gunde-Cimerman N."/>
        </authorList>
    </citation>
    <scope>NUCLEOTIDE SEQUENCE [LARGE SCALE GENOMIC DNA]</scope>
    <source>
        <strain evidence="13 14">EXF-171</strain>
    </source>
</reference>
<dbReference type="InterPro" id="IPR041298">
    <property type="entry name" value="UBZ3"/>
</dbReference>
<keyword evidence="7" id="KW-0234">DNA repair</keyword>
<dbReference type="PROSITE" id="PS51907">
    <property type="entry name" value="ZF_UBZ3"/>
    <property type="match status" value="1"/>
</dbReference>
<evidence type="ECO:0000256" key="10">
    <source>
        <dbReference type="SAM" id="MobiDB-lite"/>
    </source>
</evidence>
<dbReference type="GO" id="GO:0035861">
    <property type="term" value="C:site of double-strand break"/>
    <property type="evidence" value="ECO:0007669"/>
    <property type="project" value="TreeGrafter"/>
</dbReference>
<name>A0A3M7F457_HORWE</name>
<evidence type="ECO:0000256" key="1">
    <source>
        <dbReference type="ARBA" id="ARBA00004123"/>
    </source>
</evidence>
<dbReference type="GO" id="GO:0007064">
    <property type="term" value="P:mitotic sister chromatid cohesion"/>
    <property type="evidence" value="ECO:0007669"/>
    <property type="project" value="UniProtKB-ARBA"/>
</dbReference>
<evidence type="ECO:0000256" key="6">
    <source>
        <dbReference type="ARBA" id="ARBA00022833"/>
    </source>
</evidence>
<dbReference type="Pfam" id="PF11799">
    <property type="entry name" value="IMS_C"/>
    <property type="match status" value="1"/>
</dbReference>
<dbReference type="SUPFAM" id="SSF56672">
    <property type="entry name" value="DNA/RNA polymerases"/>
    <property type="match status" value="1"/>
</dbReference>
<feature type="domain" description="UBZ3-type" evidence="12">
    <location>
        <begin position="689"/>
        <end position="725"/>
    </location>
</feature>
<feature type="compositionally biased region" description="Basic and acidic residues" evidence="10">
    <location>
        <begin position="492"/>
        <end position="512"/>
    </location>
</feature>
<organism evidence="13 14">
    <name type="scientific">Hortaea werneckii</name>
    <name type="common">Black yeast</name>
    <name type="synonym">Cladosporium werneckii</name>
    <dbReference type="NCBI Taxonomy" id="91943"/>
    <lineage>
        <taxon>Eukaryota</taxon>
        <taxon>Fungi</taxon>
        <taxon>Dikarya</taxon>
        <taxon>Ascomycota</taxon>
        <taxon>Pezizomycotina</taxon>
        <taxon>Dothideomycetes</taxon>
        <taxon>Dothideomycetidae</taxon>
        <taxon>Mycosphaerellales</taxon>
        <taxon>Teratosphaeriaceae</taxon>
        <taxon>Hortaea</taxon>
    </lineage>
</organism>
<keyword evidence="3" id="KW-0479">Metal-binding</keyword>
<dbReference type="GO" id="GO:0042276">
    <property type="term" value="P:error-prone translesion synthesis"/>
    <property type="evidence" value="ECO:0007669"/>
    <property type="project" value="TreeGrafter"/>
</dbReference>
<evidence type="ECO:0000256" key="5">
    <source>
        <dbReference type="ARBA" id="ARBA00022771"/>
    </source>
</evidence>
<feature type="compositionally biased region" description="Basic and acidic residues" evidence="10">
    <location>
        <begin position="632"/>
        <end position="653"/>
    </location>
</feature>
<dbReference type="PIRSF" id="PIRSF036603">
    <property type="entry name" value="DPol_eta"/>
    <property type="match status" value="1"/>
</dbReference>
<dbReference type="GO" id="GO:0006281">
    <property type="term" value="P:DNA repair"/>
    <property type="evidence" value="ECO:0007669"/>
    <property type="project" value="UniProtKB-KW"/>
</dbReference>
<dbReference type="InterPro" id="IPR043128">
    <property type="entry name" value="Rev_trsase/Diguanyl_cyclase"/>
</dbReference>
<feature type="compositionally biased region" description="Acidic residues" evidence="10">
    <location>
        <begin position="554"/>
        <end position="563"/>
    </location>
</feature>
<dbReference type="InterPro" id="IPR043502">
    <property type="entry name" value="DNA/RNA_pol_sf"/>
</dbReference>
<dbReference type="Pfam" id="PF18439">
    <property type="entry name" value="zf_UBZ"/>
    <property type="match status" value="1"/>
</dbReference>
<dbReference type="Gene3D" id="3.40.1170.60">
    <property type="match status" value="1"/>
</dbReference>
<gene>
    <name evidence="13" type="ORF">D0862_11654</name>
</gene>
<evidence type="ECO:0000313" key="14">
    <source>
        <dbReference type="Proteomes" id="UP000281468"/>
    </source>
</evidence>
<feature type="compositionally biased region" description="Polar residues" evidence="10">
    <location>
        <begin position="620"/>
        <end position="631"/>
    </location>
</feature>
<accession>A0A3M7F457</accession>
<dbReference type="InterPro" id="IPR036775">
    <property type="entry name" value="DNA_pol_Y-fam_lit_finger_sf"/>
</dbReference>
<sequence length="782" mass="86642">MHSSSPPFPNSTPVSSHLPRKSKYTWKNLSTLSAYSPQSPLRVIAHIDLDAFYAQCETVRLGLDPTKPLAVQQWQGLIAINYPARAYGLSRHVTITEAKEKCPELVCQHVATWKEGDTQWSYSDDAYKEMATRKVSLDPYRTQSRRILAVIKETLPKDLQRVEKASVDEVFLDLSAHVHHRLLEQYPELQGPPPYDDPSEPLPRPPTTALDWSADALVDLPESESEEDDPDWDDIALLTASQIVRDVRQQIFDQLHFTCSAGLARNKMLSKLGSAYKKPANQTVIRNRAIPHFLSTFKFTKIRNLGGKLGDEIVSRFQTEQISDLLPHTLDTLKKHLGDDTGSWLYSTLRGEDLSEVNPRTQIKSMLSAKSFRPSINDATTATKWLRIFVSDIFSRLVEEGVLENKRRPKTMNLHHRCGQATRSKSTPIPLGRKITEDGLLELAKGLLAQVVVDGRAWPCANLSLSVGGFEEGVSGNKGIGGFLVHGEEARALRESDEGRRGDSAVGDEMRSNKRRRVGGGDAAGGGIARFFGAPQLPSRQESKESGAEMATSADEEDAEERDEGSKEGDQEDAVDRQAELEGKLLHSNDLHNNHGLSPNEEPPEPATLERSSPIDKVYSSPSKTASQETGASREDKSKDSIRKSNRDEDQQKSHAVSAGTANPWSTYPTEEHFPPQPSSSPKQPETRPHEHPQQCPRCHLPLPSSPTSKTEHEDFHYAQDLQSQLRSPPPPPDPGPQRRREEERAAQTRGGGGGIGRGRGKRGRGRGVRGGERGQKRLAFG</sequence>
<keyword evidence="5" id="KW-0863">Zinc-finger</keyword>
<dbReference type="GO" id="GO:0003684">
    <property type="term" value="F:damaged DNA binding"/>
    <property type="evidence" value="ECO:0007669"/>
    <property type="project" value="InterPro"/>
</dbReference>
<dbReference type="FunFam" id="1.10.150.20:FF:000014">
    <property type="entry name" value="Polymerase (DNA directed), eta"/>
    <property type="match status" value="1"/>
</dbReference>
<evidence type="ECO:0000256" key="9">
    <source>
        <dbReference type="ARBA" id="ARBA00044975"/>
    </source>
</evidence>
<keyword evidence="2" id="KW-0808">Transferase</keyword>
<dbReference type="Gene3D" id="3.30.70.270">
    <property type="match status" value="1"/>
</dbReference>
<dbReference type="GO" id="GO:0003887">
    <property type="term" value="F:DNA-directed DNA polymerase activity"/>
    <property type="evidence" value="ECO:0007669"/>
    <property type="project" value="TreeGrafter"/>
</dbReference>
<protein>
    <recommendedName>
        <fullName evidence="9">DNA polymerase eta</fullName>
    </recommendedName>
</protein>
<feature type="region of interest" description="Disordered" evidence="10">
    <location>
        <begin position="187"/>
        <end position="208"/>
    </location>
</feature>
<dbReference type="FunFam" id="3.40.1170.60:FF:000008">
    <property type="entry name" value="DNA polymerase eta subunit"/>
    <property type="match status" value="1"/>
</dbReference>
<dbReference type="EMBL" id="QWIQ01000518">
    <property type="protein sequence ID" value="RMY83600.1"/>
    <property type="molecule type" value="Genomic_DNA"/>
</dbReference>
<dbReference type="Gene3D" id="3.30.1490.100">
    <property type="entry name" value="DNA polymerase, Y-family, little finger domain"/>
    <property type="match status" value="1"/>
</dbReference>
<feature type="compositionally biased region" description="Basic residues" evidence="10">
    <location>
        <begin position="759"/>
        <end position="768"/>
    </location>
</feature>
<feature type="compositionally biased region" description="Basic and acidic residues" evidence="10">
    <location>
        <begin position="737"/>
        <end position="747"/>
    </location>
</feature>
<proteinExistence type="predicted"/>
<evidence type="ECO:0000313" key="13">
    <source>
        <dbReference type="EMBL" id="RMY83600.1"/>
    </source>
</evidence>
<dbReference type="InterPro" id="IPR001126">
    <property type="entry name" value="UmuC"/>
</dbReference>
<dbReference type="InterPro" id="IPR017961">
    <property type="entry name" value="DNA_pol_Y-fam_little_finger"/>
</dbReference>
<dbReference type="GO" id="GO:0005634">
    <property type="term" value="C:nucleus"/>
    <property type="evidence" value="ECO:0007669"/>
    <property type="project" value="UniProtKB-SubCell"/>
</dbReference>
<dbReference type="Pfam" id="PF21704">
    <property type="entry name" value="POLH-Rev1_HhH"/>
    <property type="match status" value="1"/>
</dbReference>
<dbReference type="InterPro" id="IPR052230">
    <property type="entry name" value="DNA_polymerase_eta"/>
</dbReference>
<dbReference type="VEuPathDB" id="FungiDB:BTJ68_14881"/>
<dbReference type="Gene3D" id="1.10.150.20">
    <property type="entry name" value="5' to 3' exonuclease, C-terminal subdomain"/>
    <property type="match status" value="1"/>
</dbReference>
<dbReference type="FunFam" id="3.30.1490.100:FF:000009">
    <property type="entry name" value="DNA polymerase eta subunit"/>
    <property type="match status" value="1"/>
</dbReference>
<keyword evidence="8" id="KW-0539">Nucleus</keyword>
<dbReference type="GO" id="GO:0008270">
    <property type="term" value="F:zinc ion binding"/>
    <property type="evidence" value="ECO:0007669"/>
    <property type="project" value="UniProtKB-KW"/>
</dbReference>
<dbReference type="Proteomes" id="UP000281468">
    <property type="component" value="Unassembled WGS sequence"/>
</dbReference>
<dbReference type="SUPFAM" id="SSF100879">
    <property type="entry name" value="Lesion bypass DNA polymerase (Y-family), little finger domain"/>
    <property type="match status" value="1"/>
</dbReference>
<feature type="compositionally biased region" description="Basic and acidic residues" evidence="10">
    <location>
        <begin position="564"/>
        <end position="593"/>
    </location>
</feature>
<dbReference type="GO" id="GO:0070987">
    <property type="term" value="P:error-free translesion synthesis"/>
    <property type="evidence" value="ECO:0007669"/>
    <property type="project" value="UniProtKB-ARBA"/>
</dbReference>
<dbReference type="PANTHER" id="PTHR45873:SF1">
    <property type="entry name" value="DNA POLYMERASE ETA"/>
    <property type="match status" value="1"/>
</dbReference>
<feature type="compositionally biased region" description="Pro residues" evidence="10">
    <location>
        <begin position="190"/>
        <end position="206"/>
    </location>
</feature>
<evidence type="ECO:0000256" key="3">
    <source>
        <dbReference type="ARBA" id="ARBA00022723"/>
    </source>
</evidence>
<feature type="region of interest" description="Disordered" evidence="10">
    <location>
        <begin position="492"/>
        <end position="782"/>
    </location>
</feature>